<keyword evidence="3" id="KW-1185">Reference proteome</keyword>
<dbReference type="RefSeq" id="WP_320549245.1">
    <property type="nucleotide sequence ID" value="NZ_JAQLOK010000001.1"/>
</dbReference>
<evidence type="ECO:0000313" key="3">
    <source>
        <dbReference type="Proteomes" id="UP001528850"/>
    </source>
</evidence>
<evidence type="ECO:0008006" key="4">
    <source>
        <dbReference type="Google" id="ProtNLM"/>
    </source>
</evidence>
<keyword evidence="1" id="KW-0732">Signal</keyword>
<dbReference type="Pfam" id="PF02917">
    <property type="entry name" value="Pertussis_S1"/>
    <property type="match status" value="1"/>
</dbReference>
<dbReference type="PRINTS" id="PR01395">
    <property type="entry name" value="BORPETOXINA"/>
</dbReference>
<protein>
    <recommendedName>
        <fullName evidence="4">DUF1996 domain-containing protein</fullName>
    </recommendedName>
</protein>
<dbReference type="Gene3D" id="3.90.210.10">
    <property type="entry name" value="Heat-Labile Enterotoxin, subunit A"/>
    <property type="match status" value="1"/>
</dbReference>
<sequence length="264" mass="29762">MPCRLWLLLLLLLPLAAHAHFFYRMDTRPPHEVFRDGFTARGDNPSVFEHVVGFTCQPGNPTTAFVAVTADERFAIDWGRQNEAVGTHFYVYRLRASDHFHNAAQSLFHASRQTHDDIYDVTAWTYLAESEWVTRHPVPATDIIEATEYISRGRQQAPERLRHYEHLGASNLPGSINPAPFVWDYGRDLIEPAPATNPLCPTTCFGFSSWHSRGKRSIAPWSVDANDARRIYDNLLLCVGMTASAVLGIDDLLTPWSAAGRTEL</sequence>
<evidence type="ECO:0000256" key="1">
    <source>
        <dbReference type="SAM" id="SignalP"/>
    </source>
</evidence>
<evidence type="ECO:0000313" key="2">
    <source>
        <dbReference type="EMBL" id="MDF4024738.1"/>
    </source>
</evidence>
<organism evidence="2 3">
    <name type="scientific">Luteibacter sahnii</name>
    <dbReference type="NCBI Taxonomy" id="3021977"/>
    <lineage>
        <taxon>Bacteria</taxon>
        <taxon>Pseudomonadati</taxon>
        <taxon>Pseudomonadota</taxon>
        <taxon>Gammaproteobacteria</taxon>
        <taxon>Lysobacterales</taxon>
        <taxon>Rhodanobacteraceae</taxon>
        <taxon>Luteibacter</taxon>
    </lineage>
</organism>
<proteinExistence type="predicted"/>
<comment type="caution">
    <text evidence="2">The sequence shown here is derived from an EMBL/GenBank/DDBJ whole genome shotgun (WGS) entry which is preliminary data.</text>
</comment>
<reference evidence="2 3" key="1">
    <citation type="journal article" date="2024" name="Curr. Microbiol.">
        <title>Luteibacter sahnii sp. nov., A Novel Yellow-Colored Xanthomonadin Pigment Producing Probiotic Bacterium from Healthy Rice Seed Microbiome.</title>
        <authorList>
            <person name="Jaiswal G."/>
            <person name="Rana R."/>
            <person name="Nayak P.K."/>
            <person name="Chouhan R."/>
            <person name="Gandhi S.G."/>
            <person name="Patel H.K."/>
            <person name="Patil P.B."/>
        </authorList>
    </citation>
    <scope>NUCLEOTIDE SEQUENCE [LARGE SCALE GENOMIC DNA]</scope>
    <source>
        <strain evidence="2 3">PPL201</strain>
    </source>
</reference>
<dbReference type="EMBL" id="JARJJS010000002">
    <property type="protein sequence ID" value="MDF4024738.1"/>
    <property type="molecule type" value="Genomic_DNA"/>
</dbReference>
<feature type="signal peptide" evidence="1">
    <location>
        <begin position="1"/>
        <end position="19"/>
    </location>
</feature>
<dbReference type="Proteomes" id="UP001528850">
    <property type="component" value="Unassembled WGS sequence"/>
</dbReference>
<gene>
    <name evidence="2" type="ORF">P3W24_07170</name>
</gene>
<accession>A0ABT6B9I4</accession>
<name>A0ABT6B9I4_9GAMM</name>
<dbReference type="InterPro" id="IPR003898">
    <property type="entry name" value="Borpert_toxA"/>
</dbReference>
<feature type="chain" id="PRO_5045289305" description="DUF1996 domain-containing protein" evidence="1">
    <location>
        <begin position="20"/>
        <end position="264"/>
    </location>
</feature>
<dbReference type="SUPFAM" id="SSF56399">
    <property type="entry name" value="ADP-ribosylation"/>
    <property type="match status" value="1"/>
</dbReference>